<protein>
    <recommendedName>
        <fullName evidence="6">Velvet domain-containing protein</fullName>
    </recommendedName>
</protein>
<dbReference type="EMBL" id="CP144543">
    <property type="protein sequence ID" value="WVW82730.1"/>
    <property type="molecule type" value="Genomic_DNA"/>
</dbReference>
<dbReference type="PANTHER" id="PTHR33572:SF3">
    <property type="entry name" value="VELVET COMPLEX SUBUNIT B"/>
    <property type="match status" value="1"/>
</dbReference>
<feature type="compositionally biased region" description="Polar residues" evidence="5">
    <location>
        <begin position="113"/>
        <end position="133"/>
    </location>
</feature>
<keyword evidence="2" id="KW-0805">Transcription regulation</keyword>
<name>A0A1B9FRW6_9TREE</name>
<evidence type="ECO:0000313" key="8">
    <source>
        <dbReference type="EMBL" id="WVW82730.1"/>
    </source>
</evidence>
<feature type="compositionally biased region" description="Low complexity" evidence="5">
    <location>
        <begin position="498"/>
        <end position="511"/>
    </location>
</feature>
<dbReference type="PROSITE" id="PS51821">
    <property type="entry name" value="VELVET"/>
    <property type="match status" value="1"/>
</dbReference>
<gene>
    <name evidence="7" type="ORF">I302_09189</name>
    <name evidence="8" type="ORF">I302_104741</name>
</gene>
<dbReference type="KEGG" id="kbi:30213588"/>
<proteinExistence type="predicted"/>
<feature type="compositionally biased region" description="Polar residues" evidence="5">
    <location>
        <begin position="521"/>
        <end position="531"/>
    </location>
</feature>
<dbReference type="Pfam" id="PF11754">
    <property type="entry name" value="Velvet"/>
    <property type="match status" value="1"/>
</dbReference>
<feature type="region of interest" description="Disordered" evidence="5">
    <location>
        <begin position="86"/>
        <end position="148"/>
    </location>
</feature>
<evidence type="ECO:0000256" key="4">
    <source>
        <dbReference type="ARBA" id="ARBA00023242"/>
    </source>
</evidence>
<reference evidence="8" key="4">
    <citation type="submission" date="2024-02" db="EMBL/GenBank/DDBJ databases">
        <title>Comparative genomics of Cryptococcus and Kwoniella reveals pathogenesis evolution and contrasting modes of karyotype evolution via chromosome fusion or intercentromeric recombination.</title>
        <authorList>
            <person name="Coelho M.A."/>
            <person name="David-Palma M."/>
            <person name="Shea T."/>
            <person name="Bowers K."/>
            <person name="McGinley-Smith S."/>
            <person name="Mohammad A.W."/>
            <person name="Gnirke A."/>
            <person name="Yurkov A.M."/>
            <person name="Nowrousian M."/>
            <person name="Sun S."/>
            <person name="Cuomo C.A."/>
            <person name="Heitman J."/>
        </authorList>
    </citation>
    <scope>NUCLEOTIDE SEQUENCE</scope>
    <source>
        <strain evidence="8">CBS 10118</strain>
    </source>
</reference>
<reference evidence="7" key="3">
    <citation type="submission" date="2016-07" db="EMBL/GenBank/DDBJ databases">
        <title>Evolution of pathogenesis and genome organization in the Tremellales.</title>
        <authorList>
            <person name="Cuomo C."/>
            <person name="Litvintseva A."/>
            <person name="Heitman J."/>
            <person name="Chen Y."/>
            <person name="Sun S."/>
            <person name="Springer D."/>
            <person name="Dromer F."/>
            <person name="Young S."/>
            <person name="Zeng Q."/>
            <person name="Chapman S."/>
            <person name="Gujja S."/>
            <person name="Saif S."/>
            <person name="Birren B."/>
        </authorList>
    </citation>
    <scope>NUCLEOTIDE SEQUENCE</scope>
    <source>
        <strain evidence="7">CBS 10118</strain>
    </source>
</reference>
<evidence type="ECO:0000256" key="1">
    <source>
        <dbReference type="ARBA" id="ARBA00004123"/>
    </source>
</evidence>
<dbReference type="InterPro" id="IPR021740">
    <property type="entry name" value="Velvet"/>
</dbReference>
<evidence type="ECO:0000259" key="6">
    <source>
        <dbReference type="PROSITE" id="PS51821"/>
    </source>
</evidence>
<dbReference type="AlphaFoldDB" id="A0A1B9FRW6"/>
<dbReference type="Proteomes" id="UP000092730">
    <property type="component" value="Chromosome 3"/>
</dbReference>
<dbReference type="PANTHER" id="PTHR33572">
    <property type="entry name" value="SPORE DEVELOPMENT REGULATOR VOSA"/>
    <property type="match status" value="1"/>
</dbReference>
<dbReference type="STRING" id="1296100.A0A1B9FRW6"/>
<feature type="region of interest" description="Disordered" evidence="5">
    <location>
        <begin position="339"/>
        <end position="358"/>
    </location>
</feature>
<sequence length="584" mass="64085">MVSHPSNVNNANNNESSWYPSSRSTLRTVPHNTAAGLNEGPQNFHISPTRAGFIPIHSLTNNQVRPRPNISIGTPNTIIMGQAPSHIQGQDQGYPQGPPGSGRRSYHVDLQFGNPSPTTASTQGQGEARTPTTARVIHPPPQYWSTNNGTNNYQGTGQVADIVIHMPSPPPPADHLPSIGTITLSGFQTDYSRVIVGDDHLRRAPNSEEIRATVQMRDNEENKPVPAEAYIIMRPHREPNRGWNDGIAEEMRLADEWTYELQLIQQPTRGKALGLGPLPRGWPALSAPLIVQLIVKDQNGRVIPVDHPILNRKLVHTSMTVDLVSEDGKQSRSFMRVRPAVHDPSKPPSPTAHTPIDPEVFNRTQRNLLGSLHRSASTYVLDGKKGIYFLFTELVVRNVGRFALRVSLLDLAGPTHIGTSIGITKTISSALTHPFTVYHGTEFPGALPVTDLSMKFTRQGERNLGRRIRSDNNGLSSEDDMMVHASHSPEVEVEPRPQSQAGTQAQAQGQSNFAAGHVSNPVASSSPSQGQGRDYPTAGWTEQIIRVLPQGSYIRRVRPDPSRPPRQGEEGEERGNEGFERSHL</sequence>
<comment type="subcellular location">
    <subcellularLocation>
        <location evidence="1">Nucleus</location>
    </subcellularLocation>
</comment>
<evidence type="ECO:0000313" key="7">
    <source>
        <dbReference type="EMBL" id="OCF21510.1"/>
    </source>
</evidence>
<keyword evidence="3" id="KW-0804">Transcription</keyword>
<dbReference type="RefSeq" id="XP_019042580.1">
    <property type="nucleotide sequence ID" value="XM_019195757.1"/>
</dbReference>
<reference evidence="7" key="1">
    <citation type="submission" date="2013-07" db="EMBL/GenBank/DDBJ databases">
        <title>The Genome Sequence of Cryptococcus bestiolae CBS10118.</title>
        <authorList>
            <consortium name="The Broad Institute Genome Sequencing Platform"/>
            <person name="Cuomo C."/>
            <person name="Litvintseva A."/>
            <person name="Chen Y."/>
            <person name="Heitman J."/>
            <person name="Sun S."/>
            <person name="Springer D."/>
            <person name="Dromer F."/>
            <person name="Young S.K."/>
            <person name="Zeng Q."/>
            <person name="Gargeya S."/>
            <person name="Fitzgerald M."/>
            <person name="Abouelleil A."/>
            <person name="Alvarado L."/>
            <person name="Berlin A.M."/>
            <person name="Chapman S.B."/>
            <person name="Dewar J."/>
            <person name="Goldberg J."/>
            <person name="Griggs A."/>
            <person name="Gujja S."/>
            <person name="Hansen M."/>
            <person name="Howarth C."/>
            <person name="Imamovic A."/>
            <person name="Larimer J."/>
            <person name="McCowan C."/>
            <person name="Murphy C."/>
            <person name="Pearson M."/>
            <person name="Priest M."/>
            <person name="Roberts A."/>
            <person name="Saif S."/>
            <person name="Shea T."/>
            <person name="Sykes S."/>
            <person name="Wortman J."/>
            <person name="Nusbaum C."/>
            <person name="Birren B."/>
        </authorList>
    </citation>
    <scope>NUCLEOTIDE SEQUENCE [LARGE SCALE GENOMIC DNA]</scope>
    <source>
        <strain evidence="7">CBS 10118</strain>
    </source>
</reference>
<keyword evidence="9" id="KW-1185">Reference proteome</keyword>
<dbReference type="InterPro" id="IPR038491">
    <property type="entry name" value="Velvet_dom_sf"/>
</dbReference>
<feature type="compositionally biased region" description="Basic and acidic residues" evidence="5">
    <location>
        <begin position="557"/>
        <end position="584"/>
    </location>
</feature>
<feature type="region of interest" description="Disordered" evidence="5">
    <location>
        <begin position="1"/>
        <end position="26"/>
    </location>
</feature>
<feature type="region of interest" description="Disordered" evidence="5">
    <location>
        <begin position="463"/>
        <end position="584"/>
    </location>
</feature>
<feature type="compositionally biased region" description="Polar residues" evidence="5">
    <location>
        <begin position="15"/>
        <end position="26"/>
    </location>
</feature>
<evidence type="ECO:0000256" key="3">
    <source>
        <dbReference type="ARBA" id="ARBA00023163"/>
    </source>
</evidence>
<dbReference type="EMBL" id="KV700382">
    <property type="protein sequence ID" value="OCF21510.1"/>
    <property type="molecule type" value="Genomic_DNA"/>
</dbReference>
<accession>A0A1B9FRW6</accession>
<dbReference type="GO" id="GO:0005634">
    <property type="term" value="C:nucleus"/>
    <property type="evidence" value="ECO:0007669"/>
    <property type="project" value="UniProtKB-SubCell"/>
</dbReference>
<evidence type="ECO:0000313" key="9">
    <source>
        <dbReference type="Proteomes" id="UP000092730"/>
    </source>
</evidence>
<evidence type="ECO:0000256" key="2">
    <source>
        <dbReference type="ARBA" id="ARBA00023015"/>
    </source>
</evidence>
<reference evidence="8" key="2">
    <citation type="submission" date="2013-07" db="EMBL/GenBank/DDBJ databases">
        <authorList>
            <consortium name="The Broad Institute Genome Sequencing Platform"/>
            <person name="Cuomo C."/>
            <person name="Litvintseva A."/>
            <person name="Chen Y."/>
            <person name="Heitman J."/>
            <person name="Sun S."/>
            <person name="Springer D."/>
            <person name="Dromer F."/>
            <person name="Young S.K."/>
            <person name="Zeng Q."/>
            <person name="Gargeya S."/>
            <person name="Fitzgerald M."/>
            <person name="Abouelleil A."/>
            <person name="Alvarado L."/>
            <person name="Berlin A.M."/>
            <person name="Chapman S.B."/>
            <person name="Dewar J."/>
            <person name="Goldberg J."/>
            <person name="Griggs A."/>
            <person name="Gujja S."/>
            <person name="Hansen M."/>
            <person name="Howarth C."/>
            <person name="Imamovic A."/>
            <person name="Larimer J."/>
            <person name="McCowan C."/>
            <person name="Murphy C."/>
            <person name="Pearson M."/>
            <person name="Priest M."/>
            <person name="Roberts A."/>
            <person name="Saif S."/>
            <person name="Shea T."/>
            <person name="Sykes S."/>
            <person name="Wortman J."/>
            <person name="Nusbaum C."/>
            <person name="Birren B."/>
        </authorList>
    </citation>
    <scope>NUCLEOTIDE SEQUENCE</scope>
    <source>
        <strain evidence="8">CBS 10118</strain>
    </source>
</reference>
<dbReference type="VEuPathDB" id="FungiDB:I302_09189"/>
<dbReference type="Gene3D" id="2.60.40.3960">
    <property type="entry name" value="Velvet domain"/>
    <property type="match status" value="1"/>
</dbReference>
<evidence type="ECO:0000256" key="5">
    <source>
        <dbReference type="SAM" id="MobiDB-lite"/>
    </source>
</evidence>
<keyword evidence="4" id="KW-0539">Nucleus</keyword>
<dbReference type="InterPro" id="IPR037525">
    <property type="entry name" value="Velvet_dom"/>
</dbReference>
<feature type="domain" description="Velvet" evidence="6">
    <location>
        <begin position="254"/>
        <end position="466"/>
    </location>
</feature>
<dbReference type="GeneID" id="30213588"/>
<organism evidence="7">
    <name type="scientific">Kwoniella bestiolae CBS 10118</name>
    <dbReference type="NCBI Taxonomy" id="1296100"/>
    <lineage>
        <taxon>Eukaryota</taxon>
        <taxon>Fungi</taxon>
        <taxon>Dikarya</taxon>
        <taxon>Basidiomycota</taxon>
        <taxon>Agaricomycotina</taxon>
        <taxon>Tremellomycetes</taxon>
        <taxon>Tremellales</taxon>
        <taxon>Cryptococcaceae</taxon>
        <taxon>Kwoniella</taxon>
    </lineage>
</organism>
<dbReference type="OrthoDB" id="3056235at2759"/>